<gene>
    <name evidence="2" type="ORF">EG328_010894</name>
</gene>
<dbReference type="CDD" id="cd12809">
    <property type="entry name" value="Esterase_713_like-2"/>
    <property type="match status" value="1"/>
</dbReference>
<feature type="signal peptide" evidence="1">
    <location>
        <begin position="1"/>
        <end position="22"/>
    </location>
</feature>
<evidence type="ECO:0000313" key="2">
    <source>
        <dbReference type="EMBL" id="KAE9963969.1"/>
    </source>
</evidence>
<dbReference type="PANTHER" id="PTHR43194:SF4">
    <property type="entry name" value="AB HYDROLASE-1 DOMAIN-CONTAINING PROTEIN"/>
    <property type="match status" value="1"/>
</dbReference>
<dbReference type="PANTHER" id="PTHR43194">
    <property type="entry name" value="HYDROLASE ALPHA/BETA FOLD FAMILY"/>
    <property type="match status" value="1"/>
</dbReference>
<reference evidence="2 3" key="1">
    <citation type="submission" date="2018-12" db="EMBL/GenBank/DDBJ databases">
        <title>Venturia inaequalis Genome Resource.</title>
        <authorList>
            <person name="Lichtner F.J."/>
        </authorList>
    </citation>
    <scope>NUCLEOTIDE SEQUENCE [LARGE SCALE GENOMIC DNA]</scope>
    <source>
        <strain evidence="2 3">120213</strain>
    </source>
</reference>
<protein>
    <recommendedName>
        <fullName evidence="4">Alpha/beta-hydrolase</fullName>
    </recommendedName>
</protein>
<proteinExistence type="predicted"/>
<evidence type="ECO:0000256" key="1">
    <source>
        <dbReference type="SAM" id="SignalP"/>
    </source>
</evidence>
<dbReference type="InterPro" id="IPR050228">
    <property type="entry name" value="Carboxylesterase_BioH"/>
</dbReference>
<dbReference type="SUPFAM" id="SSF53474">
    <property type="entry name" value="alpha/beta-Hydrolases"/>
    <property type="match status" value="1"/>
</dbReference>
<dbReference type="AlphaFoldDB" id="A0A8H3YKM0"/>
<evidence type="ECO:0000313" key="3">
    <source>
        <dbReference type="Proteomes" id="UP000447873"/>
    </source>
</evidence>
<dbReference type="InterPro" id="IPR029058">
    <property type="entry name" value="AB_hydrolase_fold"/>
</dbReference>
<comment type="caution">
    <text evidence="2">The sequence shown here is derived from an EMBL/GenBank/DDBJ whole genome shotgun (WGS) entry which is preliminary data.</text>
</comment>
<dbReference type="EMBL" id="WNWS01000756">
    <property type="protein sequence ID" value="KAE9963969.1"/>
    <property type="molecule type" value="Genomic_DNA"/>
</dbReference>
<feature type="chain" id="PRO_5034232293" description="Alpha/beta-hydrolase" evidence="1">
    <location>
        <begin position="23"/>
        <end position="421"/>
    </location>
</feature>
<sequence>MLRSIVGALACFVASVFGVATGQTTYTDDQCVGINAISPNCSTPEAAYSRDYFYIGGRYQLNAALGQNILVDQMYVEKLTPFGGAKKPYPIVLFTAGVPSGAAWLNTPDNRAGWASYFIKQHYQVYIVDQTGMGRGSQNHLDAWPLKLSTTDVITRNAYTAPEILDPYPQSQNHTQWPGNGTKGDPIFDAFMASFLPITTNLTIQELTMRTDGCALLNLIGPSFTICHSIGCTYPVLISDECPDLVMGSVNLEPGNTPFQSYVGNSTVLAVGRSSARPYGLTTTALNYVPAISNSTELGAVTVGNDTLALRSCILQSSPAHQLPNIAKVPYALITGAASPHITYDHCMVDFLKQAGIEPDWIKLGDQGIEGNGHFLFLEKNNLEIAAVVHGWIRNQTIVEEKKMGWNRTMIKSSSALYPFI</sequence>
<dbReference type="Gene3D" id="3.40.50.1820">
    <property type="entry name" value="alpha/beta hydrolase"/>
    <property type="match status" value="1"/>
</dbReference>
<evidence type="ECO:0008006" key="4">
    <source>
        <dbReference type="Google" id="ProtNLM"/>
    </source>
</evidence>
<dbReference type="Proteomes" id="UP000447873">
    <property type="component" value="Unassembled WGS sequence"/>
</dbReference>
<name>A0A8H3YKM0_VENIN</name>
<accession>A0A8H3YKM0</accession>
<keyword evidence="1" id="KW-0732">Signal</keyword>
<organism evidence="2 3">
    <name type="scientific">Venturia inaequalis</name>
    <name type="common">Apple scab fungus</name>
    <dbReference type="NCBI Taxonomy" id="5025"/>
    <lineage>
        <taxon>Eukaryota</taxon>
        <taxon>Fungi</taxon>
        <taxon>Dikarya</taxon>
        <taxon>Ascomycota</taxon>
        <taxon>Pezizomycotina</taxon>
        <taxon>Dothideomycetes</taxon>
        <taxon>Pleosporomycetidae</taxon>
        <taxon>Venturiales</taxon>
        <taxon>Venturiaceae</taxon>
        <taxon>Venturia</taxon>
    </lineage>
</organism>